<name>F6F0N8_SPHCR</name>
<dbReference type="AlphaFoldDB" id="F6F0N8"/>
<dbReference type="HOGENOM" id="CLU_3173303_0_0_5"/>
<sequence length="47" mass="5215">MHIPYVKSGREPGRPLVKLGKARHQTRASMNEIAPELVGDKTQRFGG</sequence>
<accession>F6F0N8</accession>
<dbReference type="RefSeq" id="WP_013848596.1">
    <property type="nucleotide sequence ID" value="NC_015593.1"/>
</dbReference>
<gene>
    <name evidence="1" type="ORF">Sphch_2717</name>
</gene>
<evidence type="ECO:0000313" key="1">
    <source>
        <dbReference type="EMBL" id="AEG50360.1"/>
    </source>
</evidence>
<evidence type="ECO:0000313" key="2">
    <source>
        <dbReference type="Proteomes" id="UP000007150"/>
    </source>
</evidence>
<protein>
    <submittedName>
        <fullName evidence="1">Uncharacterized protein</fullName>
    </submittedName>
</protein>
<dbReference type="Proteomes" id="UP000007150">
    <property type="component" value="Chromosome 1"/>
</dbReference>
<organism evidence="1 2">
    <name type="scientific">Sphingobium chlorophenolicum L-1</name>
    <dbReference type="NCBI Taxonomy" id="690566"/>
    <lineage>
        <taxon>Bacteria</taxon>
        <taxon>Pseudomonadati</taxon>
        <taxon>Pseudomonadota</taxon>
        <taxon>Alphaproteobacteria</taxon>
        <taxon>Sphingomonadales</taxon>
        <taxon>Sphingomonadaceae</taxon>
        <taxon>Sphingobium</taxon>
    </lineage>
</organism>
<dbReference type="STRING" id="690566.Sphch_2717"/>
<reference evidence="1 2" key="1">
    <citation type="submission" date="2011-05" db="EMBL/GenBank/DDBJ databases">
        <title>Complete sequence of chromosome 1 of Sphingobium chlorophenolicum L-1.</title>
        <authorList>
            <consortium name="US DOE Joint Genome Institute"/>
            <person name="Lucas S."/>
            <person name="Han J."/>
            <person name="Lapidus A."/>
            <person name="Cheng J.-F."/>
            <person name="Goodwin L."/>
            <person name="Pitluck S."/>
            <person name="Peters L."/>
            <person name="Daligault H."/>
            <person name="Han C."/>
            <person name="Tapia R."/>
            <person name="Land M."/>
            <person name="Hauser L."/>
            <person name="Kyrpides N."/>
            <person name="Ivanova N."/>
            <person name="Pagani I."/>
            <person name="Turner P."/>
            <person name="Copley S."/>
            <person name="Woyke T."/>
        </authorList>
    </citation>
    <scope>NUCLEOTIDE SEQUENCE [LARGE SCALE GENOMIC DNA]</scope>
    <source>
        <strain evidence="1 2">L-1</strain>
    </source>
</reference>
<proteinExistence type="predicted"/>
<dbReference type="KEGG" id="sch:Sphch_2717"/>
<dbReference type="EMBL" id="CP002798">
    <property type="protein sequence ID" value="AEG50360.1"/>
    <property type="molecule type" value="Genomic_DNA"/>
</dbReference>
<keyword evidence="2" id="KW-1185">Reference proteome</keyword>